<evidence type="ECO:0000256" key="10">
    <source>
        <dbReference type="SAM" id="MobiDB-lite"/>
    </source>
</evidence>
<evidence type="ECO:0000313" key="13">
    <source>
        <dbReference type="EMBL" id="CAD6336898.1"/>
    </source>
</evidence>
<evidence type="ECO:0000256" key="2">
    <source>
        <dbReference type="ARBA" id="ARBA00022622"/>
    </source>
</evidence>
<feature type="compositionally biased region" description="Low complexity" evidence="10">
    <location>
        <begin position="144"/>
        <end position="154"/>
    </location>
</feature>
<dbReference type="Proteomes" id="UP000604825">
    <property type="component" value="Unassembled WGS sequence"/>
</dbReference>
<dbReference type="GO" id="GO:0005886">
    <property type="term" value="C:plasma membrane"/>
    <property type="evidence" value="ECO:0007669"/>
    <property type="project" value="TreeGrafter"/>
</dbReference>
<evidence type="ECO:0000256" key="8">
    <source>
        <dbReference type="ARBA" id="ARBA00035011"/>
    </source>
</evidence>
<keyword evidence="3 11" id="KW-0732">Signal</keyword>
<evidence type="ECO:0000259" key="12">
    <source>
        <dbReference type="PROSITE" id="PS51485"/>
    </source>
</evidence>
<dbReference type="SUPFAM" id="SSF49503">
    <property type="entry name" value="Cupredoxins"/>
    <property type="match status" value="1"/>
</dbReference>
<evidence type="ECO:0000256" key="1">
    <source>
        <dbReference type="ARBA" id="ARBA00004589"/>
    </source>
</evidence>
<proteinExistence type="inferred from homology"/>
<dbReference type="OrthoDB" id="959565at2759"/>
<keyword evidence="6" id="KW-0325">Glycoprotein</keyword>
<organism evidence="13 14">
    <name type="scientific">Miscanthus lutarioriparius</name>
    <dbReference type="NCBI Taxonomy" id="422564"/>
    <lineage>
        <taxon>Eukaryota</taxon>
        <taxon>Viridiplantae</taxon>
        <taxon>Streptophyta</taxon>
        <taxon>Embryophyta</taxon>
        <taxon>Tracheophyta</taxon>
        <taxon>Spermatophyta</taxon>
        <taxon>Magnoliopsida</taxon>
        <taxon>Liliopsida</taxon>
        <taxon>Poales</taxon>
        <taxon>Poaceae</taxon>
        <taxon>PACMAD clade</taxon>
        <taxon>Panicoideae</taxon>
        <taxon>Andropogonodae</taxon>
        <taxon>Andropogoneae</taxon>
        <taxon>Saccharinae</taxon>
        <taxon>Miscanthus</taxon>
    </lineage>
</organism>
<dbReference type="GO" id="GO:0009055">
    <property type="term" value="F:electron transfer activity"/>
    <property type="evidence" value="ECO:0007669"/>
    <property type="project" value="InterPro"/>
</dbReference>
<dbReference type="InterPro" id="IPR003245">
    <property type="entry name" value="Phytocyanin_dom"/>
</dbReference>
<protein>
    <recommendedName>
        <fullName evidence="12">Phytocyanin domain-containing protein</fullName>
    </recommendedName>
</protein>
<dbReference type="InterPro" id="IPR039391">
    <property type="entry name" value="Phytocyanin-like"/>
</dbReference>
<dbReference type="InterPro" id="IPR008972">
    <property type="entry name" value="Cupredoxin"/>
</dbReference>
<keyword evidence="14" id="KW-1185">Reference proteome</keyword>
<dbReference type="Gene3D" id="2.60.40.420">
    <property type="entry name" value="Cupredoxins - blue copper proteins"/>
    <property type="match status" value="1"/>
</dbReference>
<evidence type="ECO:0000256" key="11">
    <source>
        <dbReference type="SAM" id="SignalP"/>
    </source>
</evidence>
<dbReference type="GO" id="GO:0098552">
    <property type="term" value="C:side of membrane"/>
    <property type="evidence" value="ECO:0007669"/>
    <property type="project" value="UniProtKB-KW"/>
</dbReference>
<sequence>MAGAAFPAVVLSLLGAATFLVGSASAAWHAQVFVVGGEPRGWRKPTAPNEESYNHWAVRNRFHVGDFLHFKYDKNDSVLVVTRDAYQLCVVDKPTLHFEGGDTRFRLDHSAFYYFISGAEGHCDAGQRMTLRVMVPQQGDGSKAPAPAEAPAAAMSPGGEDDEGGTFDPPPGPRRSSPPGSGGAGSSSPGSGSGSVSRPPPHVAPGADGNKTSAAGSMHDASSSPSLRGHRVVLGVALAELLLFLAA</sequence>
<keyword evidence="7" id="KW-0449">Lipoprotein</keyword>
<feature type="signal peptide" evidence="11">
    <location>
        <begin position="1"/>
        <end position="26"/>
    </location>
</feature>
<dbReference type="FunFam" id="2.60.40.420:FF:000010">
    <property type="entry name" value="Early nodulin-like protein 1"/>
    <property type="match status" value="1"/>
</dbReference>
<accession>A0A811S7R0</accession>
<evidence type="ECO:0000256" key="5">
    <source>
        <dbReference type="ARBA" id="ARBA00023157"/>
    </source>
</evidence>
<evidence type="ECO:0000256" key="7">
    <source>
        <dbReference type="ARBA" id="ARBA00023288"/>
    </source>
</evidence>
<feature type="compositionally biased region" description="Polar residues" evidence="10">
    <location>
        <begin position="210"/>
        <end position="226"/>
    </location>
</feature>
<evidence type="ECO:0000256" key="4">
    <source>
        <dbReference type="ARBA" id="ARBA00023136"/>
    </source>
</evidence>
<dbReference type="AlphaFoldDB" id="A0A811S7R0"/>
<evidence type="ECO:0000256" key="9">
    <source>
        <dbReference type="ARBA" id="ARBA00037868"/>
    </source>
</evidence>
<keyword evidence="5" id="KW-1015">Disulfide bond</keyword>
<evidence type="ECO:0000313" key="14">
    <source>
        <dbReference type="Proteomes" id="UP000604825"/>
    </source>
</evidence>
<gene>
    <name evidence="13" type="ORF">NCGR_LOCUS60996</name>
</gene>
<dbReference type="Pfam" id="PF02298">
    <property type="entry name" value="Cu_bind_like"/>
    <property type="match status" value="1"/>
</dbReference>
<comment type="caution">
    <text evidence="13">The sequence shown here is derived from an EMBL/GenBank/DDBJ whole genome shotgun (WGS) entry which is preliminary data.</text>
</comment>
<keyword evidence="4" id="KW-0472">Membrane</keyword>
<reference evidence="13" key="1">
    <citation type="submission" date="2020-10" db="EMBL/GenBank/DDBJ databases">
        <authorList>
            <person name="Han B."/>
            <person name="Lu T."/>
            <person name="Zhao Q."/>
            <person name="Huang X."/>
            <person name="Zhao Y."/>
        </authorList>
    </citation>
    <scope>NUCLEOTIDE SEQUENCE</scope>
</reference>
<evidence type="ECO:0000256" key="3">
    <source>
        <dbReference type="ARBA" id="ARBA00022729"/>
    </source>
</evidence>
<dbReference type="PANTHER" id="PTHR33021:SF170">
    <property type="entry name" value="OS06G0286228 PROTEIN"/>
    <property type="match status" value="1"/>
</dbReference>
<comment type="subcellular location">
    <subcellularLocation>
        <location evidence="9">Endomembrane system</location>
        <topology evidence="9">Lipid-anchor</topology>
    </subcellularLocation>
    <subcellularLocation>
        <location evidence="1">Membrane</location>
        <topology evidence="1">Lipid-anchor</topology>
        <topology evidence="1">GPI-anchor</topology>
    </subcellularLocation>
</comment>
<feature type="domain" description="Phytocyanin" evidence="12">
    <location>
        <begin position="31"/>
        <end position="135"/>
    </location>
</feature>
<dbReference type="InterPro" id="IPR041846">
    <property type="entry name" value="ENL_dom"/>
</dbReference>
<dbReference type="PROSITE" id="PS51485">
    <property type="entry name" value="PHYTOCYANIN"/>
    <property type="match status" value="1"/>
</dbReference>
<dbReference type="CDD" id="cd11019">
    <property type="entry name" value="OsENODL1_like"/>
    <property type="match status" value="1"/>
</dbReference>
<name>A0A811S7R0_9POAL</name>
<feature type="region of interest" description="Disordered" evidence="10">
    <location>
        <begin position="137"/>
        <end position="226"/>
    </location>
</feature>
<dbReference type="PANTHER" id="PTHR33021">
    <property type="entry name" value="BLUE COPPER PROTEIN"/>
    <property type="match status" value="1"/>
</dbReference>
<dbReference type="EMBL" id="CAJGYO010000018">
    <property type="protein sequence ID" value="CAD6336898.1"/>
    <property type="molecule type" value="Genomic_DNA"/>
</dbReference>
<comment type="similarity">
    <text evidence="8">Belongs to the early nodulin-like (ENODL) family.</text>
</comment>
<dbReference type="GO" id="GO:0012505">
    <property type="term" value="C:endomembrane system"/>
    <property type="evidence" value="ECO:0007669"/>
    <property type="project" value="UniProtKB-SubCell"/>
</dbReference>
<keyword evidence="2" id="KW-0336">GPI-anchor</keyword>
<feature type="chain" id="PRO_5032331687" description="Phytocyanin domain-containing protein" evidence="11">
    <location>
        <begin position="27"/>
        <end position="247"/>
    </location>
</feature>
<feature type="compositionally biased region" description="Low complexity" evidence="10">
    <location>
        <begin position="186"/>
        <end position="197"/>
    </location>
</feature>
<evidence type="ECO:0000256" key="6">
    <source>
        <dbReference type="ARBA" id="ARBA00023180"/>
    </source>
</evidence>